<dbReference type="GO" id="GO:0016491">
    <property type="term" value="F:oxidoreductase activity"/>
    <property type="evidence" value="ECO:0007669"/>
    <property type="project" value="UniProtKB-KW"/>
</dbReference>
<evidence type="ECO:0000256" key="5">
    <source>
        <dbReference type="ARBA" id="ARBA00023004"/>
    </source>
</evidence>
<dbReference type="InterPro" id="IPR017896">
    <property type="entry name" value="4Fe4S_Fe-S-bd"/>
</dbReference>
<comment type="caution">
    <text evidence="8">The sequence shown here is derived from an EMBL/GenBank/DDBJ whole genome shotgun (WGS) entry which is preliminary data.</text>
</comment>
<dbReference type="InterPro" id="IPR009051">
    <property type="entry name" value="Helical_ferredxn"/>
</dbReference>
<reference evidence="9" key="1">
    <citation type="journal article" date="2022" name="Microbiol. Resour. Announc.">
        <title>Draft Genome Sequence of a Methanogenic Archaeon from West Spitsbergen Permafrost.</title>
        <authorList>
            <person name="Trubitsyn V."/>
            <person name="Rivkina E."/>
            <person name="Shcherbakova V."/>
        </authorList>
    </citation>
    <scope>NUCLEOTIDE SEQUENCE [LARGE SCALE GENOMIC DNA]</scope>
    <source>
        <strain evidence="9">VT</strain>
    </source>
</reference>
<dbReference type="InterPro" id="IPR051460">
    <property type="entry name" value="HdrC_iron-sulfur_subunit"/>
</dbReference>
<dbReference type="PANTHER" id="PTHR43255:SF1">
    <property type="entry name" value="IRON-SULFUR-BINDING OXIDOREDUCTASE FADF-RELATED"/>
    <property type="match status" value="1"/>
</dbReference>
<dbReference type="Pfam" id="PF13183">
    <property type="entry name" value="Fer4_8"/>
    <property type="match status" value="1"/>
</dbReference>
<dbReference type="GO" id="GO:0046872">
    <property type="term" value="F:metal ion binding"/>
    <property type="evidence" value="ECO:0007669"/>
    <property type="project" value="UniProtKB-KW"/>
</dbReference>
<evidence type="ECO:0000313" key="8">
    <source>
        <dbReference type="EMBL" id="MBZ2165358.1"/>
    </source>
</evidence>
<dbReference type="RefSeq" id="WP_223790992.1">
    <property type="nucleotide sequence ID" value="NZ_JAIOUQ010000004.1"/>
</dbReference>
<organism evidence="8 9">
    <name type="scientific">Methanobacterium spitsbergense</name>
    <dbReference type="NCBI Taxonomy" id="2874285"/>
    <lineage>
        <taxon>Archaea</taxon>
        <taxon>Methanobacteriati</taxon>
        <taxon>Methanobacteriota</taxon>
        <taxon>Methanomada group</taxon>
        <taxon>Methanobacteria</taxon>
        <taxon>Methanobacteriales</taxon>
        <taxon>Methanobacteriaceae</taxon>
        <taxon>Methanobacterium</taxon>
    </lineage>
</organism>
<keyword evidence="9" id="KW-1185">Reference proteome</keyword>
<dbReference type="Gene3D" id="1.10.1060.10">
    <property type="entry name" value="Alpha-helical ferredoxin"/>
    <property type="match status" value="1"/>
</dbReference>
<feature type="domain" description="4Fe-4S ferredoxin-type" evidence="7">
    <location>
        <begin position="63"/>
        <end position="97"/>
    </location>
</feature>
<dbReference type="Proteomes" id="UP000825933">
    <property type="component" value="Unassembled WGS sequence"/>
</dbReference>
<accession>A0A8T5UNG2</accession>
<dbReference type="GO" id="GO:0005886">
    <property type="term" value="C:plasma membrane"/>
    <property type="evidence" value="ECO:0007669"/>
    <property type="project" value="TreeGrafter"/>
</dbReference>
<keyword evidence="6" id="KW-0411">Iron-sulfur</keyword>
<dbReference type="InterPro" id="IPR017900">
    <property type="entry name" value="4Fe4S_Fe_S_CS"/>
</dbReference>
<dbReference type="AlphaFoldDB" id="A0A8T5UNG2"/>
<dbReference type="PANTHER" id="PTHR43255">
    <property type="entry name" value="IRON-SULFUR-BINDING OXIDOREDUCTASE FADF-RELATED-RELATED"/>
    <property type="match status" value="1"/>
</dbReference>
<gene>
    <name evidence="8" type="ORF">K8N75_04820</name>
</gene>
<evidence type="ECO:0000259" key="7">
    <source>
        <dbReference type="PROSITE" id="PS51379"/>
    </source>
</evidence>
<evidence type="ECO:0000256" key="4">
    <source>
        <dbReference type="ARBA" id="ARBA00023002"/>
    </source>
</evidence>
<sequence>MKTIKLNKNSLKLVKDVLNDMKASPDLGIYKCVQCGMCTSVCPGASQTEYDPRDMIRRVLENDETVIDYEDIWNCFSCYTCNSVCPSGNNASEVNQILRQMSIERGKGAEKITDFSAYGDSFMELGVGSIPSKFFDVMVKDVGKDYMDLKVNIEDIRDDLGLGNYILPKKSTDEIEAILDKSGFKKRLERIKRCKK</sequence>
<dbReference type="EMBL" id="JAIOUQ010000004">
    <property type="protein sequence ID" value="MBZ2165358.1"/>
    <property type="molecule type" value="Genomic_DNA"/>
</dbReference>
<evidence type="ECO:0000256" key="3">
    <source>
        <dbReference type="ARBA" id="ARBA00022723"/>
    </source>
</evidence>
<comment type="similarity">
    <text evidence="1">Belongs to the HdrC family.</text>
</comment>
<dbReference type="GO" id="GO:0051539">
    <property type="term" value="F:4 iron, 4 sulfur cluster binding"/>
    <property type="evidence" value="ECO:0007669"/>
    <property type="project" value="UniProtKB-KW"/>
</dbReference>
<keyword evidence="3" id="KW-0479">Metal-binding</keyword>
<evidence type="ECO:0000256" key="6">
    <source>
        <dbReference type="ARBA" id="ARBA00023014"/>
    </source>
</evidence>
<dbReference type="NCBIfam" id="NF041890">
    <property type="entry name" value="hdrC_Methbact"/>
    <property type="match status" value="1"/>
</dbReference>
<evidence type="ECO:0000313" key="9">
    <source>
        <dbReference type="Proteomes" id="UP000825933"/>
    </source>
</evidence>
<evidence type="ECO:0000256" key="2">
    <source>
        <dbReference type="ARBA" id="ARBA00022485"/>
    </source>
</evidence>
<keyword evidence="5" id="KW-0408">Iron</keyword>
<evidence type="ECO:0000256" key="1">
    <source>
        <dbReference type="ARBA" id="ARBA00007097"/>
    </source>
</evidence>
<protein>
    <submittedName>
        <fullName evidence="8">4Fe-4S dicluster domain-containing protein</fullName>
    </submittedName>
</protein>
<feature type="domain" description="4Fe-4S ferredoxin-type" evidence="7">
    <location>
        <begin position="21"/>
        <end position="51"/>
    </location>
</feature>
<name>A0A8T5UNG2_9EURY</name>
<proteinExistence type="inferred from homology"/>
<dbReference type="PROSITE" id="PS51379">
    <property type="entry name" value="4FE4S_FER_2"/>
    <property type="match status" value="2"/>
</dbReference>
<keyword evidence="2" id="KW-0004">4Fe-4S</keyword>
<dbReference type="SUPFAM" id="SSF46548">
    <property type="entry name" value="alpha-helical ferredoxin"/>
    <property type="match status" value="1"/>
</dbReference>
<dbReference type="PROSITE" id="PS00198">
    <property type="entry name" value="4FE4S_FER_1"/>
    <property type="match status" value="1"/>
</dbReference>
<keyword evidence="4" id="KW-0560">Oxidoreductase</keyword>